<dbReference type="PANTHER" id="PTHR11926">
    <property type="entry name" value="GLUCOSYL/GLUCURONOSYL TRANSFERASES"/>
    <property type="match status" value="1"/>
</dbReference>
<dbReference type="PROSITE" id="PS00375">
    <property type="entry name" value="UDPGT"/>
    <property type="match status" value="1"/>
</dbReference>
<sequence>MSACKAKMPHAILIPLPAQGHVNPMMQLAWKLVSDGFIVTFVNTDSNHKRMSEATDNRSMHGNRDMLRMVSVPDGLPPEDCRNDILRFFTAAENALRPSVIDKIIQEINEKEEHKVTCIIADVWTCFGLKTVAKLYDISLAALHTSLVSTCAFRYFSSRIVSLGLLPSDGIPKEEKVVKYLSSMPPIYSGHLPWLYGGEQTFRLGIRMGEEISEIKWILFNTFHELEPPVVDELSKEVGVYPIGPLIPSEFLGGHRGTTKIFPSLREDEMECLDWLDKQSDQSVIYISFGSFAVLNKRQLEELCLALQAMQRPFLWVVRSDLMDGSEAVLPPGFLERVRDRGCVVSWAPQLRVLSHPSIACFVTHCGWNSTQESITMGVPMLCWPYFADQFINCKYIVDVWKVGLPLNANNDGIIEKGEFTNALEGLLEAKEGVEIRKEANKLKTIARDTVKEGGSSYNNYNLFVKAMKKPLYD</sequence>
<proteinExistence type="inferred from homology"/>
<keyword evidence="3 4" id="KW-0808">Transferase</keyword>
<dbReference type="GO" id="GO:0080043">
    <property type="term" value="F:quercetin 3-O-glucosyltransferase activity"/>
    <property type="evidence" value="ECO:0007669"/>
    <property type="project" value="TreeGrafter"/>
</dbReference>
<reference evidence="6" key="1">
    <citation type="submission" date="2015-03" db="EMBL/GenBank/DDBJ databases">
        <title>A transcriptome of Araucaria cunninghamii, an australian fine timber species.</title>
        <authorList>
            <person name="Jing Yi C.J.Y."/>
            <person name="Yin San L.Y.S."/>
            <person name="Abdul Karim S.S."/>
            <person name="Wan Azmi N.N."/>
            <person name="Hercus R.R."/>
            <person name="Croft L.L."/>
        </authorList>
    </citation>
    <scope>NUCLEOTIDE SEQUENCE</scope>
    <source>
        <strain evidence="6">MI0301</strain>
        <tissue evidence="6">Leaf</tissue>
    </source>
</reference>
<dbReference type="EC" id="2.4.1.-" evidence="5"/>
<protein>
    <recommendedName>
        <fullName evidence="5">Glycosyltransferase</fullName>
        <ecNumber evidence="5">2.4.1.-</ecNumber>
    </recommendedName>
</protein>
<evidence type="ECO:0000313" key="6">
    <source>
        <dbReference type="EMBL" id="JAG93823.1"/>
    </source>
</evidence>
<evidence type="ECO:0000256" key="2">
    <source>
        <dbReference type="ARBA" id="ARBA00022676"/>
    </source>
</evidence>
<evidence type="ECO:0000256" key="5">
    <source>
        <dbReference type="RuleBase" id="RU362057"/>
    </source>
</evidence>
<dbReference type="Pfam" id="PF00201">
    <property type="entry name" value="UDPGT"/>
    <property type="match status" value="1"/>
</dbReference>
<dbReference type="GO" id="GO:0080044">
    <property type="term" value="F:quercetin 7-O-glucosyltransferase activity"/>
    <property type="evidence" value="ECO:0007669"/>
    <property type="project" value="TreeGrafter"/>
</dbReference>
<evidence type="ECO:0000256" key="4">
    <source>
        <dbReference type="RuleBase" id="RU003718"/>
    </source>
</evidence>
<dbReference type="CDD" id="cd03784">
    <property type="entry name" value="GT1_Gtf-like"/>
    <property type="match status" value="1"/>
</dbReference>
<evidence type="ECO:0000256" key="1">
    <source>
        <dbReference type="ARBA" id="ARBA00009995"/>
    </source>
</evidence>
<keyword evidence="2 4" id="KW-0328">Glycosyltransferase</keyword>
<dbReference type="SUPFAM" id="SSF53756">
    <property type="entry name" value="UDP-Glycosyltransferase/glycogen phosphorylase"/>
    <property type="match status" value="1"/>
</dbReference>
<accession>A0A0D6QUZ6</accession>
<dbReference type="InterPro" id="IPR002213">
    <property type="entry name" value="UDP_glucos_trans"/>
</dbReference>
<dbReference type="EMBL" id="GCKF01045505">
    <property type="protein sequence ID" value="JAG93823.1"/>
    <property type="molecule type" value="Transcribed_RNA"/>
</dbReference>
<dbReference type="FunFam" id="3.40.50.2000:FF:000078">
    <property type="entry name" value="Glycosyltransferase"/>
    <property type="match status" value="1"/>
</dbReference>
<organism evidence="6">
    <name type="scientific">Araucaria cunninghamii</name>
    <name type="common">Hoop pine</name>
    <name type="synonym">Moreton Bay pine</name>
    <dbReference type="NCBI Taxonomy" id="56994"/>
    <lineage>
        <taxon>Eukaryota</taxon>
        <taxon>Viridiplantae</taxon>
        <taxon>Streptophyta</taxon>
        <taxon>Embryophyta</taxon>
        <taxon>Tracheophyta</taxon>
        <taxon>Spermatophyta</taxon>
        <taxon>Pinopsida</taxon>
        <taxon>Pinidae</taxon>
        <taxon>Conifers II</taxon>
        <taxon>Araucariales</taxon>
        <taxon>Araucariaceae</taxon>
        <taxon>Araucaria</taxon>
    </lineage>
</organism>
<dbReference type="InterPro" id="IPR035595">
    <property type="entry name" value="UDP_glycos_trans_CS"/>
</dbReference>
<comment type="similarity">
    <text evidence="1 4">Belongs to the UDP-glycosyltransferase family.</text>
</comment>
<dbReference type="Gene3D" id="3.40.50.2000">
    <property type="entry name" value="Glycogen Phosphorylase B"/>
    <property type="match status" value="2"/>
</dbReference>
<evidence type="ECO:0000256" key="3">
    <source>
        <dbReference type="ARBA" id="ARBA00022679"/>
    </source>
</evidence>
<dbReference type="PANTHER" id="PTHR11926:SF1412">
    <property type="entry name" value="UDP-GLYCOSYLTRANSFERASE 83A1-LIKE"/>
    <property type="match status" value="1"/>
</dbReference>
<name>A0A0D6QUZ6_ARACU</name>
<dbReference type="AlphaFoldDB" id="A0A0D6QUZ6"/>